<feature type="transmembrane region" description="Helical" evidence="1">
    <location>
        <begin position="59"/>
        <end position="78"/>
    </location>
</feature>
<gene>
    <name evidence="2" type="ORF">OHA16_13895</name>
</gene>
<name>A0ABZ1TZH3_9ACTN</name>
<evidence type="ECO:0000313" key="3">
    <source>
        <dbReference type="Proteomes" id="UP001432222"/>
    </source>
</evidence>
<dbReference type="RefSeq" id="WP_328954883.1">
    <property type="nucleotide sequence ID" value="NZ_CP108110.1"/>
</dbReference>
<dbReference type="Proteomes" id="UP001432222">
    <property type="component" value="Chromosome"/>
</dbReference>
<keyword evidence="1" id="KW-1133">Transmembrane helix</keyword>
<feature type="transmembrane region" description="Helical" evidence="1">
    <location>
        <begin position="210"/>
        <end position="229"/>
    </location>
</feature>
<accession>A0ABZ1TZH3</accession>
<evidence type="ECO:0000256" key="1">
    <source>
        <dbReference type="SAM" id="Phobius"/>
    </source>
</evidence>
<feature type="transmembrane region" description="Helical" evidence="1">
    <location>
        <begin position="18"/>
        <end position="39"/>
    </location>
</feature>
<keyword evidence="1" id="KW-0812">Transmembrane</keyword>
<dbReference type="EMBL" id="CP108110">
    <property type="protein sequence ID" value="WUQ83964.1"/>
    <property type="molecule type" value="Genomic_DNA"/>
</dbReference>
<keyword evidence="1" id="KW-0472">Membrane</keyword>
<feature type="transmembrane region" description="Helical" evidence="1">
    <location>
        <begin position="280"/>
        <end position="299"/>
    </location>
</feature>
<reference evidence="2" key="1">
    <citation type="submission" date="2022-10" db="EMBL/GenBank/DDBJ databases">
        <title>The complete genomes of actinobacterial strains from the NBC collection.</title>
        <authorList>
            <person name="Joergensen T.S."/>
            <person name="Alvarez Arevalo M."/>
            <person name="Sterndorff E.B."/>
            <person name="Faurdal D."/>
            <person name="Vuksanovic O."/>
            <person name="Mourched A.-S."/>
            <person name="Charusanti P."/>
            <person name="Shaw S."/>
            <person name="Blin K."/>
            <person name="Weber T."/>
        </authorList>
    </citation>
    <scope>NUCLEOTIDE SEQUENCE</scope>
    <source>
        <strain evidence="2">NBC_00222</strain>
    </source>
</reference>
<organism evidence="2 3">
    <name type="scientific">Kitasatospora purpeofusca</name>
    <dbReference type="NCBI Taxonomy" id="67352"/>
    <lineage>
        <taxon>Bacteria</taxon>
        <taxon>Bacillati</taxon>
        <taxon>Actinomycetota</taxon>
        <taxon>Actinomycetes</taxon>
        <taxon>Kitasatosporales</taxon>
        <taxon>Streptomycetaceae</taxon>
        <taxon>Kitasatospora</taxon>
    </lineage>
</organism>
<protein>
    <recommendedName>
        <fullName evidence="4">ABC transporter permease</fullName>
    </recommendedName>
</protein>
<sequence>MRVLAYELRRVRGLRSTWLLLGLVVVCDAVVAGMLAGQVGDRTLGGAAAVRLLTAAVPLVPLPFAALGAGVLGALAYGHEVRHRGLAASQVSYPRRVRLLTAKLAVTGALAALLALVTLLVDAVTVHFALPAGVAVAAWSDPAALSARVAEALAPSGPGGLDVLPSVAAPLALVAGQGAPTALLAFVLLVVVAGWTGVLTAALTRSATAGVLLLCALPPLLESVVALVLRQSGTPWPARAAELLPFPSGIEWAYGWVYGGDGRVATGGVVSAAPALTDPALLAAVVTPVLVLLLVTLVVQARRRAL</sequence>
<feature type="transmembrane region" description="Helical" evidence="1">
    <location>
        <begin position="182"/>
        <end position="203"/>
    </location>
</feature>
<keyword evidence="3" id="KW-1185">Reference proteome</keyword>
<feature type="transmembrane region" description="Helical" evidence="1">
    <location>
        <begin position="99"/>
        <end position="121"/>
    </location>
</feature>
<evidence type="ECO:0008006" key="4">
    <source>
        <dbReference type="Google" id="ProtNLM"/>
    </source>
</evidence>
<proteinExistence type="predicted"/>
<evidence type="ECO:0000313" key="2">
    <source>
        <dbReference type="EMBL" id="WUQ83964.1"/>
    </source>
</evidence>